<dbReference type="PROSITE" id="PS51411">
    <property type="entry name" value="PSP1_C"/>
    <property type="match status" value="1"/>
</dbReference>
<feature type="domain" description="PSP1 C-terminal" evidence="1">
    <location>
        <begin position="65"/>
        <end position="150"/>
    </location>
</feature>
<reference evidence="2 3" key="1">
    <citation type="submission" date="2018-11" db="EMBL/GenBank/DDBJ databases">
        <title>Genomic Encyclopedia of Type Strains, Phase IV (KMG-IV): sequencing the most valuable type-strain genomes for metagenomic binning, comparative biology and taxonomic classification.</title>
        <authorList>
            <person name="Goeker M."/>
        </authorList>
    </citation>
    <scope>NUCLEOTIDE SEQUENCE [LARGE SCALE GENOMIC DNA]</scope>
    <source>
        <strain evidence="2 3">DSM 29158</strain>
    </source>
</reference>
<comment type="caution">
    <text evidence="2">The sequence shown here is derived from an EMBL/GenBank/DDBJ whole genome shotgun (WGS) entry which is preliminary data.</text>
</comment>
<dbReference type="EMBL" id="RKRK01000007">
    <property type="protein sequence ID" value="RPF54491.1"/>
    <property type="molecule type" value="Genomic_DNA"/>
</dbReference>
<organism evidence="2 3">
    <name type="scientific">Abyssicoccus albus</name>
    <dbReference type="NCBI Taxonomy" id="1817405"/>
    <lineage>
        <taxon>Bacteria</taxon>
        <taxon>Bacillati</taxon>
        <taxon>Bacillota</taxon>
        <taxon>Bacilli</taxon>
        <taxon>Bacillales</taxon>
        <taxon>Abyssicoccaceae</taxon>
    </lineage>
</organism>
<evidence type="ECO:0000313" key="3">
    <source>
        <dbReference type="Proteomes" id="UP000277108"/>
    </source>
</evidence>
<dbReference type="RefSeq" id="WP_123808765.1">
    <property type="nucleotide sequence ID" value="NZ_RKRK01000007.1"/>
</dbReference>
<name>A0A3N5CC59_9BACL</name>
<dbReference type="Pfam" id="PF04468">
    <property type="entry name" value="PSP1"/>
    <property type="match status" value="1"/>
</dbReference>
<protein>
    <submittedName>
        <fullName evidence="2">Cell fate regulator YaaT (PSP1 superfamily)</fullName>
    </submittedName>
</protein>
<gene>
    <name evidence="2" type="ORF">EDD62_1793</name>
</gene>
<evidence type="ECO:0000313" key="2">
    <source>
        <dbReference type="EMBL" id="RPF54491.1"/>
    </source>
</evidence>
<dbReference type="InterPro" id="IPR047767">
    <property type="entry name" value="PSP1-like"/>
</dbReference>
<dbReference type="InterPro" id="IPR007557">
    <property type="entry name" value="PSP1_C"/>
</dbReference>
<keyword evidence="3" id="KW-1185">Reference proteome</keyword>
<dbReference type="NCBIfam" id="NF041131">
    <property type="entry name" value="RicT_YaaT_fam"/>
    <property type="match status" value="1"/>
</dbReference>
<evidence type="ECO:0000259" key="1">
    <source>
        <dbReference type="PROSITE" id="PS51411"/>
    </source>
</evidence>
<dbReference type="OrthoDB" id="9779344at2"/>
<accession>A0A3N5CC59</accession>
<proteinExistence type="predicted"/>
<dbReference type="PANTHER" id="PTHR43830:SF3">
    <property type="entry name" value="PROTEIN PSP1"/>
    <property type="match status" value="1"/>
</dbReference>
<dbReference type="AlphaFoldDB" id="A0A3N5CC59"/>
<sequence length="269" mass="30954">MSNRETVEIIAVKVNNRGKRIYLQPNKQYQLQDEVVFKSQRGLEIGTVVQVNRIVNVEDITLPIPTVERDVTEEDQKTRDENYEKEHQAYEICKALIKTHQLQMKLVSCEYTLDCNKVIFNFTAEERIDFRALVRDLARALKIRIELRQIGLRDKARMLGGVGPCGRTLCCSTFLSDFEPVSIKMAKDQDLSLNPSKISGACGRLMCCLKYENDYYEAVKMKMPDIGERVETIHGAGKVINIDILKMKYMIKDDNDMTYIISIEEEVTV</sequence>
<dbReference type="GO" id="GO:0005737">
    <property type="term" value="C:cytoplasm"/>
    <property type="evidence" value="ECO:0007669"/>
    <property type="project" value="TreeGrafter"/>
</dbReference>
<dbReference type="PANTHER" id="PTHR43830">
    <property type="entry name" value="PROTEIN PSP1"/>
    <property type="match status" value="1"/>
</dbReference>
<dbReference type="Proteomes" id="UP000277108">
    <property type="component" value="Unassembled WGS sequence"/>
</dbReference>